<dbReference type="PANTHER" id="PTHR31299:SF0">
    <property type="entry name" value="ESTERASE, PUTATIVE (AFU_ORTHOLOGUE AFUA_1G05850)-RELATED"/>
    <property type="match status" value="1"/>
</dbReference>
<evidence type="ECO:0000256" key="1">
    <source>
        <dbReference type="ARBA" id="ARBA00001947"/>
    </source>
</evidence>
<feature type="transmembrane region" description="Helical" evidence="7">
    <location>
        <begin position="527"/>
        <end position="548"/>
    </location>
</feature>
<feature type="transmembrane region" description="Helical" evidence="7">
    <location>
        <begin position="496"/>
        <end position="515"/>
    </location>
</feature>
<reference evidence="9 10" key="1">
    <citation type="submission" date="2021-06" db="EMBL/GenBank/DDBJ databases">
        <authorList>
            <person name="Kallberg Y."/>
            <person name="Tangrot J."/>
            <person name="Rosling A."/>
        </authorList>
    </citation>
    <scope>NUCLEOTIDE SEQUENCE [LARGE SCALE GENOMIC DNA]</scope>
    <source>
        <strain evidence="9 10">120-4 pot B 10/14</strain>
    </source>
</reference>
<protein>
    <submittedName>
        <fullName evidence="9">35319_t:CDS:1</fullName>
    </submittedName>
</protein>
<evidence type="ECO:0000313" key="9">
    <source>
        <dbReference type="EMBL" id="CAG8763715.1"/>
    </source>
</evidence>
<keyword evidence="5" id="KW-0862">Zinc</keyword>
<evidence type="ECO:0000259" key="8">
    <source>
        <dbReference type="Pfam" id="PF01435"/>
    </source>
</evidence>
<keyword evidence="7" id="KW-0812">Transmembrane</keyword>
<feature type="domain" description="Peptidase M48" evidence="8">
    <location>
        <begin position="625"/>
        <end position="815"/>
    </location>
</feature>
<organism evidence="9 10">
    <name type="scientific">Gigaspora margarita</name>
    <dbReference type="NCBI Taxonomy" id="4874"/>
    <lineage>
        <taxon>Eukaryota</taxon>
        <taxon>Fungi</taxon>
        <taxon>Fungi incertae sedis</taxon>
        <taxon>Mucoromycota</taxon>
        <taxon>Glomeromycotina</taxon>
        <taxon>Glomeromycetes</taxon>
        <taxon>Diversisporales</taxon>
        <taxon>Gigasporaceae</taxon>
        <taxon>Gigaspora</taxon>
    </lineage>
</organism>
<evidence type="ECO:0000313" key="10">
    <source>
        <dbReference type="Proteomes" id="UP000789901"/>
    </source>
</evidence>
<dbReference type="Pfam" id="PF05139">
    <property type="entry name" value="Erythro_esteras"/>
    <property type="match status" value="1"/>
</dbReference>
<keyword evidence="4" id="KW-0378">Hydrolase</keyword>
<keyword evidence="6" id="KW-0482">Metalloprotease</keyword>
<evidence type="ECO:0000256" key="2">
    <source>
        <dbReference type="ARBA" id="ARBA00022670"/>
    </source>
</evidence>
<sequence>VKTPTDALKGFKRFPLWMWRNAEMLQYIDWCRRYNDRLEAGGKGYYDKVSFYGLDLYSLHTSCEAVIEYLKKVDPKAAQKARERYGVFERFGKDTMSYAFAARYGLVESAEKEVVAVLTDLCRKRGEYLLEQLKDTGPNEEYQFAAESNSLVVKDAEEYYRLMLFEDVKSWNLRDSHMVRTLNQILDHLTKCRNGRPAKAVIWAHNSHLGDARNTDMGTSRGELNVGQLVREQFSDSSFNVGFTTYTGTVTAAHEWNTPPEIIKIIPGRKGSYEGVFHKISEDLKLRNFLIIFNKISSLSNPEKSKKEIISKYLTEKLSEPLLERAIGVIYKPNTERWSHYFTANLSKQFDAVIHLDVTRAIIPIDKFQAYKSEEDENIPEDFAITMLIERFGSLKNVRICKIFTTIQRYQTRPLLSRNQELNFIFSRNYQKERSPIIINPSNVLFQVSKLTFPKNSLKLSNSIILSNHRNFHVTPPTRALPALPAFLTIFKSANAVLLTRGFSKLFLSFLPFALRKNPITGKRRRLLLFISTVFPLTGFGILFLAGLEQAPHTNRWRFRFMLLNEEKELCDSAFLSVYDTYKDKILGHNRIEVIFVNHVMNNLVKGLNDDLMTLKTYKQEDSYDDNIKEIVTNSEVEEPLAPFVVYVVDDDSVINAYSFGAARKIIIFTGMLKAINYDEEFLSVIISHEIAHILQRHSSETLGFNQVMFILTDTVRTLLWFPFLAALGPFINEFIDDITQKLIAAYALGRYNQKEEKEADFVGLQLMALSGYHPAKAVELWSHLAIHNDKIAKDDLPEFYLSHPNEYARSQYLAEVLPDACKIYEDVIKNEGKALLFSHRETTKKPNETTDQTGRWFIWKFF</sequence>
<accession>A0ABN7VEI7</accession>
<evidence type="ECO:0000256" key="5">
    <source>
        <dbReference type="ARBA" id="ARBA00022833"/>
    </source>
</evidence>
<keyword evidence="10" id="KW-1185">Reference proteome</keyword>
<dbReference type="InterPro" id="IPR052036">
    <property type="entry name" value="Hydrolase/PRTase-associated"/>
</dbReference>
<dbReference type="Pfam" id="PF01435">
    <property type="entry name" value="Peptidase_M48"/>
    <property type="match status" value="1"/>
</dbReference>
<dbReference type="Proteomes" id="UP000789901">
    <property type="component" value="Unassembled WGS sequence"/>
</dbReference>
<evidence type="ECO:0000256" key="3">
    <source>
        <dbReference type="ARBA" id="ARBA00022723"/>
    </source>
</evidence>
<evidence type="ECO:0000256" key="7">
    <source>
        <dbReference type="SAM" id="Phobius"/>
    </source>
</evidence>
<keyword evidence="7" id="KW-0472">Membrane</keyword>
<keyword evidence="2" id="KW-0645">Protease</keyword>
<comment type="caution">
    <text evidence="9">The sequence shown here is derived from an EMBL/GenBank/DDBJ whole genome shotgun (WGS) entry which is preliminary data.</text>
</comment>
<dbReference type="InterPro" id="IPR007815">
    <property type="entry name" value="Emycin_Estase"/>
</dbReference>
<evidence type="ECO:0000256" key="6">
    <source>
        <dbReference type="ARBA" id="ARBA00023049"/>
    </source>
</evidence>
<feature type="non-terminal residue" evidence="9">
    <location>
        <position position="1"/>
    </location>
</feature>
<name>A0ABN7VEI7_GIGMA</name>
<comment type="cofactor">
    <cofactor evidence="1">
        <name>Zn(2+)</name>
        <dbReference type="ChEBI" id="CHEBI:29105"/>
    </cofactor>
</comment>
<dbReference type="InterPro" id="IPR001915">
    <property type="entry name" value="Peptidase_M48"/>
</dbReference>
<dbReference type="EMBL" id="CAJVQB010013672">
    <property type="protein sequence ID" value="CAG8763715.1"/>
    <property type="molecule type" value="Genomic_DNA"/>
</dbReference>
<keyword evidence="3" id="KW-0479">Metal-binding</keyword>
<keyword evidence="7" id="KW-1133">Transmembrane helix</keyword>
<dbReference type="Gene3D" id="3.30.2010.10">
    <property type="entry name" value="Metalloproteases ('zincins'), catalytic domain"/>
    <property type="match status" value="1"/>
</dbReference>
<gene>
    <name evidence="9" type="ORF">GMARGA_LOCUS17774</name>
</gene>
<proteinExistence type="predicted"/>
<dbReference type="SUPFAM" id="SSF159501">
    <property type="entry name" value="EreA/ChaN-like"/>
    <property type="match status" value="1"/>
</dbReference>
<dbReference type="Gene3D" id="3.30.1870.10">
    <property type="entry name" value="EreA-like, domain 2"/>
    <property type="match status" value="1"/>
</dbReference>
<dbReference type="PANTHER" id="PTHR31299">
    <property type="entry name" value="ESTERASE, PUTATIVE (AFU_ORTHOLOGUE AFUA_1G05850)-RELATED"/>
    <property type="match status" value="1"/>
</dbReference>
<dbReference type="CDD" id="cd14728">
    <property type="entry name" value="Ere-like"/>
    <property type="match status" value="1"/>
</dbReference>
<evidence type="ECO:0000256" key="4">
    <source>
        <dbReference type="ARBA" id="ARBA00022801"/>
    </source>
</evidence>
<dbReference type="Gene3D" id="3.40.1660.10">
    <property type="entry name" value="EreA-like (biosynthetic domain)"/>
    <property type="match status" value="1"/>
</dbReference>